<evidence type="ECO:0000256" key="3">
    <source>
        <dbReference type="ARBA" id="ARBA00022842"/>
    </source>
</evidence>
<dbReference type="NCBIfam" id="TIGR01490">
    <property type="entry name" value="HAD-SF-IB-hyp1"/>
    <property type="match status" value="1"/>
</dbReference>
<dbReference type="Proteomes" id="UP000528457">
    <property type="component" value="Unassembled WGS sequence"/>
</dbReference>
<dbReference type="Gene3D" id="1.20.1440.100">
    <property type="entry name" value="SG protein - dephosphorylation function"/>
    <property type="match status" value="1"/>
</dbReference>
<dbReference type="NCBIfam" id="TIGR01488">
    <property type="entry name" value="HAD-SF-IB"/>
    <property type="match status" value="1"/>
</dbReference>
<dbReference type="SUPFAM" id="SSF56784">
    <property type="entry name" value="HAD-like"/>
    <property type="match status" value="1"/>
</dbReference>
<keyword evidence="5" id="KW-1185">Reference proteome</keyword>
<accession>A0A7X0MW27</accession>
<dbReference type="PANTHER" id="PTHR43344:SF13">
    <property type="entry name" value="PHOSPHATASE RV3661-RELATED"/>
    <property type="match status" value="1"/>
</dbReference>
<dbReference type="RefSeq" id="WP_166851223.1">
    <property type="nucleotide sequence ID" value="NZ_JAAONY010000001.1"/>
</dbReference>
<dbReference type="PANTHER" id="PTHR43344">
    <property type="entry name" value="PHOSPHOSERINE PHOSPHATASE"/>
    <property type="match status" value="1"/>
</dbReference>
<dbReference type="InterPro" id="IPR036412">
    <property type="entry name" value="HAD-like_sf"/>
</dbReference>
<dbReference type="InParanoid" id="A0A7X0MW27"/>
<reference evidence="4 5" key="1">
    <citation type="submission" date="2020-08" db="EMBL/GenBank/DDBJ databases">
        <title>Genomic Encyclopedia of Type Strains, Phase IV (KMG-IV): sequencing the most valuable type-strain genomes for metagenomic binning, comparative biology and taxonomic classification.</title>
        <authorList>
            <person name="Goeker M."/>
        </authorList>
    </citation>
    <scope>NUCLEOTIDE SEQUENCE [LARGE SCALE GENOMIC DNA]</scope>
    <source>
        <strain evidence="4 5">DSM 22368</strain>
    </source>
</reference>
<gene>
    <name evidence="4" type="ORF">HNR48_000737</name>
</gene>
<evidence type="ECO:0000256" key="1">
    <source>
        <dbReference type="ARBA" id="ARBA00022723"/>
    </source>
</evidence>
<dbReference type="InterPro" id="IPR023214">
    <property type="entry name" value="HAD_sf"/>
</dbReference>
<protein>
    <submittedName>
        <fullName evidence="4">HAD superfamily hydrolase (TIGR01490 family)</fullName>
    </submittedName>
</protein>
<dbReference type="EMBL" id="JACHHT010000001">
    <property type="protein sequence ID" value="MBB6520459.1"/>
    <property type="molecule type" value="Genomic_DNA"/>
</dbReference>
<name>A0A7X0MW27_9GAMM</name>
<dbReference type="Gene3D" id="3.40.50.1000">
    <property type="entry name" value="HAD superfamily/HAD-like"/>
    <property type="match status" value="1"/>
</dbReference>
<dbReference type="GO" id="GO:0016787">
    <property type="term" value="F:hydrolase activity"/>
    <property type="evidence" value="ECO:0007669"/>
    <property type="project" value="UniProtKB-KW"/>
</dbReference>
<sequence length="217" mass="24321">MTLALFDLDNTLISGDSDNLWGEFLVEQGLVDPVVYGARNEAFYEDYKRGELDVYAYLEFVALALNDIPAENRDSLRQQFFDEKIKPIMLPKAQAVIEKHRAEGHTLMVITATSSFITAPIVERLDVELLLAPELECLDGCFTGGVVGVPTFQEGKVTRLQEWLESSGETMEGAYFYSDSHNDIPLLAKVDRPVAVDPDEKLLAYATEHNIEVMSLR</sequence>
<dbReference type="InterPro" id="IPR006385">
    <property type="entry name" value="HAD_hydro_SerB1"/>
</dbReference>
<dbReference type="CDD" id="cd02612">
    <property type="entry name" value="HAD_PGPPase"/>
    <property type="match status" value="1"/>
</dbReference>
<proteinExistence type="predicted"/>
<evidence type="ECO:0000313" key="4">
    <source>
        <dbReference type="EMBL" id="MBB6520459.1"/>
    </source>
</evidence>
<dbReference type="InterPro" id="IPR050582">
    <property type="entry name" value="HAD-like_SerB"/>
</dbReference>
<keyword evidence="2 4" id="KW-0378">Hydrolase</keyword>
<keyword evidence="3" id="KW-0460">Magnesium</keyword>
<keyword evidence="1" id="KW-0479">Metal-binding</keyword>
<dbReference type="Pfam" id="PF12710">
    <property type="entry name" value="HAD"/>
    <property type="match status" value="1"/>
</dbReference>
<dbReference type="GO" id="GO:0046872">
    <property type="term" value="F:metal ion binding"/>
    <property type="evidence" value="ECO:0007669"/>
    <property type="project" value="UniProtKB-KW"/>
</dbReference>
<evidence type="ECO:0000313" key="5">
    <source>
        <dbReference type="Proteomes" id="UP000528457"/>
    </source>
</evidence>
<comment type="caution">
    <text evidence="4">The sequence shown here is derived from an EMBL/GenBank/DDBJ whole genome shotgun (WGS) entry which is preliminary data.</text>
</comment>
<dbReference type="AlphaFoldDB" id="A0A7X0MW27"/>
<evidence type="ECO:0000256" key="2">
    <source>
        <dbReference type="ARBA" id="ARBA00022801"/>
    </source>
</evidence>
<organism evidence="4 5">
    <name type="scientific">Pseudoteredinibacter isoporae</name>
    <dbReference type="NCBI Taxonomy" id="570281"/>
    <lineage>
        <taxon>Bacteria</taxon>
        <taxon>Pseudomonadati</taxon>
        <taxon>Pseudomonadota</taxon>
        <taxon>Gammaproteobacteria</taxon>
        <taxon>Cellvibrionales</taxon>
        <taxon>Cellvibrionaceae</taxon>
        <taxon>Pseudoteredinibacter</taxon>
    </lineage>
</organism>